<dbReference type="Proteomes" id="UP000828251">
    <property type="component" value="Unassembled WGS sequence"/>
</dbReference>
<keyword evidence="2" id="KW-1185">Reference proteome</keyword>
<dbReference type="EMBL" id="JAIQCV010000005">
    <property type="protein sequence ID" value="KAH1098212.1"/>
    <property type="molecule type" value="Genomic_DNA"/>
</dbReference>
<sequence length="111" mass="13238">MAVGVDEISSFIGIAEQEKFYQPYQIWIIKTMFGGTNLSSVNEDKEHPSKIIDMCYNKFSHYQVQARIDLMVKAQYLLQHNTYVLWMDEKEYWHTTQKDLIKKEMKNLCSY</sequence>
<comment type="caution">
    <text evidence="1">The sequence shown here is derived from an EMBL/GenBank/DDBJ whole genome shotgun (WGS) entry which is preliminary data.</text>
</comment>
<proteinExistence type="predicted"/>
<organism evidence="1 2">
    <name type="scientific">Gossypium stocksii</name>
    <dbReference type="NCBI Taxonomy" id="47602"/>
    <lineage>
        <taxon>Eukaryota</taxon>
        <taxon>Viridiplantae</taxon>
        <taxon>Streptophyta</taxon>
        <taxon>Embryophyta</taxon>
        <taxon>Tracheophyta</taxon>
        <taxon>Spermatophyta</taxon>
        <taxon>Magnoliopsida</taxon>
        <taxon>eudicotyledons</taxon>
        <taxon>Gunneridae</taxon>
        <taxon>Pentapetalae</taxon>
        <taxon>rosids</taxon>
        <taxon>malvids</taxon>
        <taxon>Malvales</taxon>
        <taxon>Malvaceae</taxon>
        <taxon>Malvoideae</taxon>
        <taxon>Gossypium</taxon>
    </lineage>
</organism>
<dbReference type="AlphaFoldDB" id="A0A9D4AAK0"/>
<evidence type="ECO:0000313" key="2">
    <source>
        <dbReference type="Proteomes" id="UP000828251"/>
    </source>
</evidence>
<evidence type="ECO:0000313" key="1">
    <source>
        <dbReference type="EMBL" id="KAH1098212.1"/>
    </source>
</evidence>
<accession>A0A9D4AAK0</accession>
<gene>
    <name evidence="1" type="ORF">J1N35_015133</name>
</gene>
<name>A0A9D4AAK0_9ROSI</name>
<reference evidence="1 2" key="1">
    <citation type="journal article" date="2021" name="Plant Biotechnol. J.">
        <title>Multi-omics assisted identification of the key and species-specific regulatory components of drought-tolerant mechanisms in Gossypium stocksii.</title>
        <authorList>
            <person name="Yu D."/>
            <person name="Ke L."/>
            <person name="Zhang D."/>
            <person name="Wu Y."/>
            <person name="Sun Y."/>
            <person name="Mei J."/>
            <person name="Sun J."/>
            <person name="Sun Y."/>
        </authorList>
    </citation>
    <scope>NUCLEOTIDE SEQUENCE [LARGE SCALE GENOMIC DNA]</scope>
    <source>
        <strain evidence="2">cv. E1</strain>
        <tissue evidence="1">Leaf</tissue>
    </source>
</reference>
<dbReference type="OrthoDB" id="10396350at2759"/>
<protein>
    <submittedName>
        <fullName evidence="1">Uncharacterized protein</fullName>
    </submittedName>
</protein>